<feature type="signal peptide" evidence="1">
    <location>
        <begin position="1"/>
        <end position="32"/>
    </location>
</feature>
<proteinExistence type="predicted"/>
<gene>
    <name evidence="2" type="ORF">FB559_1985</name>
</gene>
<dbReference type="AlphaFoldDB" id="A0A543CH85"/>
<protein>
    <submittedName>
        <fullName evidence="2">Uncharacterized protein</fullName>
    </submittedName>
</protein>
<dbReference type="RefSeq" id="WP_141955311.1">
    <property type="nucleotide sequence ID" value="NZ_VFOZ01000001.1"/>
</dbReference>
<dbReference type="EMBL" id="VFOZ01000001">
    <property type="protein sequence ID" value="TQL96456.1"/>
    <property type="molecule type" value="Genomic_DNA"/>
</dbReference>
<keyword evidence="3" id="KW-1185">Reference proteome</keyword>
<feature type="chain" id="PRO_5021746976" evidence="1">
    <location>
        <begin position="33"/>
        <end position="341"/>
    </location>
</feature>
<evidence type="ECO:0000256" key="1">
    <source>
        <dbReference type="SAM" id="SignalP"/>
    </source>
</evidence>
<organism evidence="2 3">
    <name type="scientific">Actinoallomurus bryophytorum</name>
    <dbReference type="NCBI Taxonomy" id="1490222"/>
    <lineage>
        <taxon>Bacteria</taxon>
        <taxon>Bacillati</taxon>
        <taxon>Actinomycetota</taxon>
        <taxon>Actinomycetes</taxon>
        <taxon>Streptosporangiales</taxon>
        <taxon>Thermomonosporaceae</taxon>
        <taxon>Actinoallomurus</taxon>
    </lineage>
</organism>
<evidence type="ECO:0000313" key="2">
    <source>
        <dbReference type="EMBL" id="TQL96456.1"/>
    </source>
</evidence>
<comment type="caution">
    <text evidence="2">The sequence shown here is derived from an EMBL/GenBank/DDBJ whole genome shotgun (WGS) entry which is preliminary data.</text>
</comment>
<keyword evidence="1" id="KW-0732">Signal</keyword>
<accession>A0A543CH85</accession>
<dbReference type="Proteomes" id="UP000316096">
    <property type="component" value="Unassembled WGS sequence"/>
</dbReference>
<name>A0A543CH85_9ACTN</name>
<evidence type="ECO:0000313" key="3">
    <source>
        <dbReference type="Proteomes" id="UP000316096"/>
    </source>
</evidence>
<reference evidence="2 3" key="1">
    <citation type="submission" date="2019-06" db="EMBL/GenBank/DDBJ databases">
        <title>Sequencing the genomes of 1000 actinobacteria strains.</title>
        <authorList>
            <person name="Klenk H.-P."/>
        </authorList>
    </citation>
    <scope>NUCLEOTIDE SEQUENCE [LARGE SCALE GENOMIC DNA]</scope>
    <source>
        <strain evidence="2 3">DSM 102200</strain>
    </source>
</reference>
<sequence length="341" mass="35104">MTTSFGKYAVTASAVFALGGLSAITAQAPAQASGFSAAYTCNISNLGQVPAVLNGWLSSPGTAFNGPASFRLHISSLNLQSPIPIDSWSATAWINVGGAENTTFQVAGGGGSVPAQGALAGDLVGDWAPVMGGTDFLRVGGLEITANSAEAGSVPVQCVPNGAPVAEVLRVASPYHGRWIRPAVPIFHIGGWYRPGMTLHRPVWIHPGRPGGWNRPGGPGYPGGWNRPGAPGHPGGWNRPGIPIHPGHPIVPVHPGGWNRPGIPVHPGHPVIPVHPGGWNRPGIPVHPGHPVIPVHPGGWNRPGIPVHPGHPVIPVHPGGWNRPGIPIHHGGPIGGLPHHH</sequence>
<dbReference type="OrthoDB" id="3549118at2"/>